<dbReference type="Proteomes" id="UP000198704">
    <property type="component" value="Unassembled WGS sequence"/>
</dbReference>
<dbReference type="EMBL" id="FNHS01000005">
    <property type="protein sequence ID" value="SDN03103.1"/>
    <property type="molecule type" value="Genomic_DNA"/>
</dbReference>
<protein>
    <submittedName>
        <fullName evidence="1">Uncharacterized protein</fullName>
    </submittedName>
</protein>
<dbReference type="OrthoDB" id="7284833at2"/>
<gene>
    <name evidence="1" type="ORF">SAMN05216360_105136</name>
</gene>
<keyword evidence="2" id="KW-1185">Reference proteome</keyword>
<evidence type="ECO:0000313" key="2">
    <source>
        <dbReference type="Proteomes" id="UP000198704"/>
    </source>
</evidence>
<accession>A0A1G9Y3P7</accession>
<proteinExistence type="predicted"/>
<dbReference type="AlphaFoldDB" id="A0A1G9Y3P7"/>
<dbReference type="RefSeq" id="WP_143012236.1">
    <property type="nucleotide sequence ID" value="NZ_FNHS01000005.1"/>
</dbReference>
<sequence>MLLDHAIVLHGGHIERQGDRFIFSDGAVKHLFGYGLFLREIRPARCFDDDLVEVDAYFTRRIPKSDMTGTLKKLRFIEEVLDLKNYDYGAELVGPYLRHHEKAN</sequence>
<organism evidence="1 2">
    <name type="scientific">Methylobacterium phyllostachyos</name>
    <dbReference type="NCBI Taxonomy" id="582672"/>
    <lineage>
        <taxon>Bacteria</taxon>
        <taxon>Pseudomonadati</taxon>
        <taxon>Pseudomonadota</taxon>
        <taxon>Alphaproteobacteria</taxon>
        <taxon>Hyphomicrobiales</taxon>
        <taxon>Methylobacteriaceae</taxon>
        <taxon>Methylobacterium</taxon>
    </lineage>
</organism>
<name>A0A1G9Y3P7_9HYPH</name>
<evidence type="ECO:0000313" key="1">
    <source>
        <dbReference type="EMBL" id="SDN03103.1"/>
    </source>
</evidence>
<dbReference type="STRING" id="582672.SAMN05216360_105136"/>
<reference evidence="2" key="1">
    <citation type="submission" date="2016-10" db="EMBL/GenBank/DDBJ databases">
        <authorList>
            <person name="Varghese N."/>
            <person name="Submissions S."/>
        </authorList>
    </citation>
    <scope>NUCLEOTIDE SEQUENCE [LARGE SCALE GENOMIC DNA]</scope>
    <source>
        <strain evidence="2">BL47</strain>
    </source>
</reference>